<sequence length="200" mass="21525">MWLLVMAAFFLASAAVAFGPEGLLGSSPATTAVKTAHLLFFATSLGATVWAILVSGLVMFLHLPRHVMGRLRGKVFPACFKLNAACTAVSAAAFAWLHYPWKATPAVERRQLGLLVATVGFDLANLFLLAPKTLKGPWHRRTGIHRRLTEQRAGGQERRHPCRGQQEVPGGPHLIGDGTSRASISGLVAHSWYLAGKLAL</sequence>
<dbReference type="Gramene" id="TraesCS2D02G459500.1">
    <property type="protein sequence ID" value="TraesCS2D02G459500.1"/>
    <property type="gene ID" value="TraesCS2D02G459500"/>
</dbReference>
<evidence type="ECO:0000256" key="2">
    <source>
        <dbReference type="ARBA" id="ARBA00022692"/>
    </source>
</evidence>
<dbReference type="InterPro" id="IPR053009">
    <property type="entry name" value="Xanthocillin_Biosynth-Assoc"/>
</dbReference>
<feature type="compositionally biased region" description="Basic and acidic residues" evidence="5">
    <location>
        <begin position="149"/>
        <end position="159"/>
    </location>
</feature>
<reference evidence="9" key="2">
    <citation type="submission" date="2018-10" db="UniProtKB">
        <authorList>
            <consortium name="EnsemblPlants"/>
        </authorList>
    </citation>
    <scope>IDENTIFICATION</scope>
</reference>
<dbReference type="PANTHER" id="PTHR23241">
    <property type="entry name" value="LATE EMBRYOGENESIS ABUNDANT PLANTS LEA-RELATED"/>
    <property type="match status" value="1"/>
</dbReference>
<dbReference type="Gramene" id="TraesCLE_scaffold_081023_01G000100.1">
    <property type="protein sequence ID" value="TraesCLE_scaffold_081023_01G000100.1"/>
    <property type="gene ID" value="TraesCLE_scaffold_081023_01G000100"/>
</dbReference>
<dbReference type="Proteomes" id="UP000019116">
    <property type="component" value="Chromosome 2D"/>
</dbReference>
<dbReference type="EnsemblPlants" id="TraesCS2D02G459500.1">
    <property type="protein sequence ID" value="TraesCS2D02G459500.1"/>
    <property type="gene ID" value="TraesCS2D02G459500"/>
</dbReference>
<dbReference type="Gramene" id="TraesRN2D0101082500.1">
    <property type="protein sequence ID" value="TraesRN2D0101082500.1"/>
    <property type="gene ID" value="TraesRN2D0101082500"/>
</dbReference>
<dbReference type="GO" id="GO:0016020">
    <property type="term" value="C:membrane"/>
    <property type="evidence" value="ECO:0007669"/>
    <property type="project" value="UniProtKB-SubCell"/>
</dbReference>
<evidence type="ECO:0000256" key="6">
    <source>
        <dbReference type="SAM" id="Phobius"/>
    </source>
</evidence>
<feature type="transmembrane region" description="Helical" evidence="6">
    <location>
        <begin position="38"/>
        <end position="63"/>
    </location>
</feature>
<feature type="chain" id="PRO_5043173243" description="TMEM205-like domain-containing protein" evidence="7">
    <location>
        <begin position="18"/>
        <end position="200"/>
    </location>
</feature>
<feature type="signal peptide" evidence="7">
    <location>
        <begin position="1"/>
        <end position="17"/>
    </location>
</feature>
<name>A0A3B6DMZ1_WHEAT</name>
<evidence type="ECO:0000256" key="3">
    <source>
        <dbReference type="ARBA" id="ARBA00022989"/>
    </source>
</evidence>
<feature type="transmembrane region" description="Helical" evidence="6">
    <location>
        <begin position="75"/>
        <end position="99"/>
    </location>
</feature>
<dbReference type="AlphaFoldDB" id="A0A3B6DMZ1"/>
<dbReference type="Pfam" id="PF13664">
    <property type="entry name" value="DUF4149"/>
    <property type="match status" value="1"/>
</dbReference>
<comment type="subcellular location">
    <subcellularLocation>
        <location evidence="1">Membrane</location>
    </subcellularLocation>
</comment>
<keyword evidence="3 6" id="KW-1133">Transmembrane helix</keyword>
<evidence type="ECO:0000256" key="7">
    <source>
        <dbReference type="SAM" id="SignalP"/>
    </source>
</evidence>
<reference evidence="9" key="1">
    <citation type="submission" date="2018-08" db="EMBL/GenBank/DDBJ databases">
        <authorList>
            <person name="Rossello M."/>
        </authorList>
    </citation>
    <scope>NUCLEOTIDE SEQUENCE [LARGE SCALE GENOMIC DNA]</scope>
    <source>
        <strain evidence="9">cv. Chinese Spring</strain>
    </source>
</reference>
<dbReference type="Gramene" id="TraesCS2D03G1025600.1">
    <property type="protein sequence ID" value="TraesCS2D03G1025600.1.CDS"/>
    <property type="gene ID" value="TraesCS2D03G1025600"/>
</dbReference>
<feature type="domain" description="TMEM205-like" evidence="8">
    <location>
        <begin position="39"/>
        <end position="134"/>
    </location>
</feature>
<keyword evidence="2 6" id="KW-0812">Transmembrane</keyword>
<accession>A0A3B6DMZ1</accession>
<evidence type="ECO:0000256" key="5">
    <source>
        <dbReference type="SAM" id="MobiDB-lite"/>
    </source>
</evidence>
<evidence type="ECO:0000256" key="4">
    <source>
        <dbReference type="ARBA" id="ARBA00023136"/>
    </source>
</evidence>
<dbReference type="OMA" id="WKATPAV"/>
<dbReference type="InterPro" id="IPR025423">
    <property type="entry name" value="TMEM205-like"/>
</dbReference>
<evidence type="ECO:0000256" key="1">
    <source>
        <dbReference type="ARBA" id="ARBA00004370"/>
    </source>
</evidence>
<evidence type="ECO:0000313" key="10">
    <source>
        <dbReference type="Proteomes" id="UP000019116"/>
    </source>
</evidence>
<feature type="transmembrane region" description="Helical" evidence="6">
    <location>
        <begin position="111"/>
        <end position="130"/>
    </location>
</feature>
<feature type="region of interest" description="Disordered" evidence="5">
    <location>
        <begin position="149"/>
        <end position="172"/>
    </location>
</feature>
<evidence type="ECO:0000259" key="8">
    <source>
        <dbReference type="Pfam" id="PF13664"/>
    </source>
</evidence>
<evidence type="ECO:0000313" key="9">
    <source>
        <dbReference type="EnsemblPlants" id="TraesCS2D02G459500.1"/>
    </source>
</evidence>
<keyword evidence="7" id="KW-0732">Signal</keyword>
<dbReference type="OrthoDB" id="687102at2759"/>
<protein>
    <recommendedName>
        <fullName evidence="8">TMEM205-like domain-containing protein</fullName>
    </recommendedName>
</protein>
<organism evidence="9">
    <name type="scientific">Triticum aestivum</name>
    <name type="common">Wheat</name>
    <dbReference type="NCBI Taxonomy" id="4565"/>
    <lineage>
        <taxon>Eukaryota</taxon>
        <taxon>Viridiplantae</taxon>
        <taxon>Streptophyta</taxon>
        <taxon>Embryophyta</taxon>
        <taxon>Tracheophyta</taxon>
        <taxon>Spermatophyta</taxon>
        <taxon>Magnoliopsida</taxon>
        <taxon>Liliopsida</taxon>
        <taxon>Poales</taxon>
        <taxon>Poaceae</taxon>
        <taxon>BOP clade</taxon>
        <taxon>Pooideae</taxon>
        <taxon>Triticodae</taxon>
        <taxon>Triticeae</taxon>
        <taxon>Triticinae</taxon>
        <taxon>Triticum</taxon>
    </lineage>
</organism>
<proteinExistence type="predicted"/>
<keyword evidence="4 6" id="KW-0472">Membrane</keyword>
<dbReference type="Gramene" id="TraesCAD_scaffold_008911_01G000300.1">
    <property type="protein sequence ID" value="TraesCAD_scaffold_008911_01G000300.1"/>
    <property type="gene ID" value="TraesCAD_scaffold_008911_01G000300"/>
</dbReference>
<dbReference type="PANTHER" id="PTHR23241:SF105">
    <property type="entry name" value="DUF4149 DOMAIN-CONTAINING PROTEIN"/>
    <property type="match status" value="1"/>
</dbReference>
<keyword evidence="10" id="KW-1185">Reference proteome</keyword>
<dbReference type="Gramene" id="TraesWEE_scaffold_054286_01G000100.1">
    <property type="protein sequence ID" value="TraesWEE_scaffold_054286_01G000100.1"/>
    <property type="gene ID" value="TraesWEE_scaffold_054286_01G000100"/>
</dbReference>